<organism evidence="1 2">
    <name type="scientific">Actinomadura verrucosospora</name>
    <dbReference type="NCBI Taxonomy" id="46165"/>
    <lineage>
        <taxon>Bacteria</taxon>
        <taxon>Bacillati</taxon>
        <taxon>Actinomycetota</taxon>
        <taxon>Actinomycetes</taxon>
        <taxon>Streptosporangiales</taxon>
        <taxon>Thermomonosporaceae</taxon>
        <taxon>Actinomadura</taxon>
    </lineage>
</organism>
<dbReference type="SUPFAM" id="SSF102198">
    <property type="entry name" value="Putative cyclase"/>
    <property type="match status" value="1"/>
</dbReference>
<evidence type="ECO:0000313" key="2">
    <source>
        <dbReference type="Proteomes" id="UP000501240"/>
    </source>
</evidence>
<dbReference type="InterPro" id="IPR007325">
    <property type="entry name" value="KFase/CYL"/>
</dbReference>
<dbReference type="GO" id="GO:0019441">
    <property type="term" value="P:L-tryptophan catabolic process to kynurenine"/>
    <property type="evidence" value="ECO:0007669"/>
    <property type="project" value="InterPro"/>
</dbReference>
<dbReference type="GO" id="GO:0004061">
    <property type="term" value="F:arylformamidase activity"/>
    <property type="evidence" value="ECO:0007669"/>
    <property type="project" value="InterPro"/>
</dbReference>
<dbReference type="EMBL" id="CP053892">
    <property type="protein sequence ID" value="QKG27104.1"/>
    <property type="molecule type" value="Genomic_DNA"/>
</dbReference>
<dbReference type="RefSeq" id="WP_173100441.1">
    <property type="nucleotide sequence ID" value="NZ_CP053892.1"/>
</dbReference>
<sequence length="292" mass="31314">MSSVKPSPGAGADLVRSLGVPTKGAVYDLSSGWWRHMPAFDGYSRFEVVTYNSPHGQRVERRFPFAEPDENEVEFGYVSELVSGSLHTGTHIDTLCHVTCGSEDEWHGGASANAALGDHGAMRGDASELAPIMGRGVLLDVPRALGLDVLPPHFAIGEEHLRRAADAADVTIKASDIVLVRTGQMKFWPDAARITELCGGSGVAMDGAEWLVSHGVRYVGADTMSFEVRPSPVPRNPLPVHLLLLHQHGVHIMEWVNCEELAADGVTTFLFVGLPLTIRGGTGSPLRPIAVV</sequence>
<dbReference type="Proteomes" id="UP000501240">
    <property type="component" value="Chromosome"/>
</dbReference>
<proteinExistence type="predicted"/>
<gene>
    <name evidence="1" type="ORF">ACTIVE_8757</name>
</gene>
<dbReference type="InterPro" id="IPR037175">
    <property type="entry name" value="KFase_sf"/>
</dbReference>
<dbReference type="Pfam" id="PF04199">
    <property type="entry name" value="Cyclase"/>
    <property type="match status" value="1"/>
</dbReference>
<name>A0A7D4A7N5_ACTVE</name>
<dbReference type="AlphaFoldDB" id="A0A7D4A7N5"/>
<keyword evidence="2" id="KW-1185">Reference proteome</keyword>
<dbReference type="Gene3D" id="3.50.30.50">
    <property type="entry name" value="Putative cyclase"/>
    <property type="match status" value="1"/>
</dbReference>
<dbReference type="PANTHER" id="PTHR34861:SF10">
    <property type="entry name" value="CYCLASE"/>
    <property type="match status" value="1"/>
</dbReference>
<evidence type="ECO:0000313" key="1">
    <source>
        <dbReference type="EMBL" id="QKG27104.1"/>
    </source>
</evidence>
<protein>
    <submittedName>
        <fullName evidence="1">Cyclase family protein</fullName>
    </submittedName>
</protein>
<dbReference type="PANTHER" id="PTHR34861">
    <property type="match status" value="1"/>
</dbReference>
<reference evidence="1 2" key="1">
    <citation type="submission" date="2020-05" db="EMBL/GenBank/DDBJ databases">
        <title>Actinomadura verrucosospora NRRL-B18236 (PFL_A860) Genome sequencing and assembly.</title>
        <authorList>
            <person name="Samborskyy M."/>
        </authorList>
    </citation>
    <scope>NUCLEOTIDE SEQUENCE [LARGE SCALE GENOMIC DNA]</scope>
    <source>
        <strain evidence="1 2">NRRL:B18236</strain>
    </source>
</reference>
<accession>A0A7D4A7N5</accession>